<dbReference type="PANTHER" id="PTHR36838">
    <property type="entry name" value="AUXIN EFFLUX CARRIER FAMILY PROTEIN"/>
    <property type="match status" value="1"/>
</dbReference>
<dbReference type="GO" id="GO:0055085">
    <property type="term" value="P:transmembrane transport"/>
    <property type="evidence" value="ECO:0007669"/>
    <property type="project" value="InterPro"/>
</dbReference>
<protein>
    <submittedName>
        <fullName evidence="9">Auxin Efflux Carrier</fullName>
    </submittedName>
</protein>
<evidence type="ECO:0000313" key="9">
    <source>
        <dbReference type="EMBL" id="ADD67315.1"/>
    </source>
</evidence>
<gene>
    <name evidence="9" type="ordered locus">Dacet_0517</name>
</gene>
<dbReference type="Pfam" id="PF03547">
    <property type="entry name" value="Mem_trans"/>
    <property type="match status" value="1"/>
</dbReference>
<dbReference type="GO" id="GO:0005886">
    <property type="term" value="C:plasma membrane"/>
    <property type="evidence" value="ECO:0007669"/>
    <property type="project" value="UniProtKB-SubCell"/>
</dbReference>
<evidence type="ECO:0000256" key="5">
    <source>
        <dbReference type="ARBA" id="ARBA00022692"/>
    </source>
</evidence>
<feature type="transmembrane region" description="Helical" evidence="8">
    <location>
        <begin position="7"/>
        <end position="25"/>
    </location>
</feature>
<organism evidence="9 10">
    <name type="scientific">Denitrovibrio acetiphilus (strain DSM 12809 / NBRC 114555 / N2460)</name>
    <dbReference type="NCBI Taxonomy" id="522772"/>
    <lineage>
        <taxon>Bacteria</taxon>
        <taxon>Pseudomonadati</taxon>
        <taxon>Deferribacterota</taxon>
        <taxon>Deferribacteres</taxon>
        <taxon>Deferribacterales</taxon>
        <taxon>Geovibrionaceae</taxon>
        <taxon>Denitrovibrio</taxon>
    </lineage>
</organism>
<evidence type="ECO:0000256" key="3">
    <source>
        <dbReference type="ARBA" id="ARBA00022448"/>
    </source>
</evidence>
<dbReference type="FunCoup" id="D4H404">
    <property type="interactions" value="149"/>
</dbReference>
<feature type="transmembrane region" description="Helical" evidence="8">
    <location>
        <begin position="31"/>
        <end position="50"/>
    </location>
</feature>
<dbReference type="PANTHER" id="PTHR36838:SF4">
    <property type="entry name" value="AUXIN EFFLUX CARRIER FAMILY PROTEIN"/>
    <property type="match status" value="1"/>
</dbReference>
<evidence type="ECO:0000313" key="10">
    <source>
        <dbReference type="Proteomes" id="UP000002012"/>
    </source>
</evidence>
<feature type="transmembrane region" description="Helical" evidence="8">
    <location>
        <begin position="250"/>
        <end position="271"/>
    </location>
</feature>
<feature type="transmembrane region" description="Helical" evidence="8">
    <location>
        <begin position="166"/>
        <end position="187"/>
    </location>
</feature>
<dbReference type="Proteomes" id="UP000002012">
    <property type="component" value="Chromosome"/>
</dbReference>
<keyword evidence="3" id="KW-0813">Transport</keyword>
<keyword evidence="5 8" id="KW-0812">Transmembrane</keyword>
<dbReference type="eggNOG" id="COG0679">
    <property type="taxonomic scope" value="Bacteria"/>
</dbReference>
<keyword evidence="6 8" id="KW-1133">Transmembrane helix</keyword>
<reference evidence="9 10" key="1">
    <citation type="journal article" date="2010" name="Stand. Genomic Sci.">
        <title>Complete genome sequence of Denitrovibrio acetiphilus type strain (N2460).</title>
        <authorList>
            <person name="Kiss H."/>
            <person name="Lang E."/>
            <person name="Lapidus A."/>
            <person name="Copeland A."/>
            <person name="Nolan M."/>
            <person name="Glavina Del Rio T."/>
            <person name="Chen F."/>
            <person name="Lucas S."/>
            <person name="Tice H."/>
            <person name="Cheng J.F."/>
            <person name="Han C."/>
            <person name="Goodwin L."/>
            <person name="Pitluck S."/>
            <person name="Liolios K."/>
            <person name="Pati A."/>
            <person name="Ivanova N."/>
            <person name="Mavromatis K."/>
            <person name="Chen A."/>
            <person name="Palaniappan K."/>
            <person name="Land M."/>
            <person name="Hauser L."/>
            <person name="Chang Y.J."/>
            <person name="Jeffries C.D."/>
            <person name="Detter J.C."/>
            <person name="Brettin T."/>
            <person name="Spring S."/>
            <person name="Rohde M."/>
            <person name="Goker M."/>
            <person name="Woyke T."/>
            <person name="Bristow J."/>
            <person name="Eisen J.A."/>
            <person name="Markowitz V."/>
            <person name="Hugenholtz P."/>
            <person name="Kyrpides N.C."/>
            <person name="Klenk H.P."/>
        </authorList>
    </citation>
    <scope>NUCLEOTIDE SEQUENCE [LARGE SCALE GENOMIC DNA]</scope>
    <source>
        <strain evidence="10">DSM 12809 / NBRC 114555 / N2460</strain>
    </source>
</reference>
<keyword evidence="4" id="KW-1003">Cell membrane</keyword>
<comment type="similarity">
    <text evidence="2">Belongs to the auxin efflux carrier (TC 2.A.69) family.</text>
</comment>
<comment type="subcellular location">
    <subcellularLocation>
        <location evidence="1">Cell membrane</location>
        <topology evidence="1">Multi-pass membrane protein</topology>
    </subcellularLocation>
</comment>
<evidence type="ECO:0000256" key="2">
    <source>
        <dbReference type="ARBA" id="ARBA00010145"/>
    </source>
</evidence>
<dbReference type="EMBL" id="CP001968">
    <property type="protein sequence ID" value="ADD67315.1"/>
    <property type="molecule type" value="Genomic_DNA"/>
</dbReference>
<proteinExistence type="inferred from homology"/>
<dbReference type="STRING" id="522772.Dacet_0517"/>
<evidence type="ECO:0000256" key="7">
    <source>
        <dbReference type="ARBA" id="ARBA00023136"/>
    </source>
</evidence>
<name>D4H404_DENA2</name>
<dbReference type="InterPro" id="IPR038770">
    <property type="entry name" value="Na+/solute_symporter_sf"/>
</dbReference>
<dbReference type="KEGG" id="dap:Dacet_0517"/>
<feature type="transmembrane region" description="Helical" evidence="8">
    <location>
        <begin position="278"/>
        <end position="302"/>
    </location>
</feature>
<feature type="transmembrane region" description="Helical" evidence="8">
    <location>
        <begin position="223"/>
        <end position="244"/>
    </location>
</feature>
<feature type="transmembrane region" description="Helical" evidence="8">
    <location>
        <begin position="122"/>
        <end position="146"/>
    </location>
</feature>
<keyword evidence="7 8" id="KW-0472">Membrane</keyword>
<evidence type="ECO:0000256" key="6">
    <source>
        <dbReference type="ARBA" id="ARBA00022989"/>
    </source>
</evidence>
<dbReference type="OrthoDB" id="9786439at2"/>
<dbReference type="RefSeq" id="WP_013009859.1">
    <property type="nucleotide sequence ID" value="NC_013943.1"/>
</dbReference>
<dbReference type="Gene3D" id="1.20.1530.20">
    <property type="match status" value="1"/>
</dbReference>
<evidence type="ECO:0000256" key="1">
    <source>
        <dbReference type="ARBA" id="ARBA00004651"/>
    </source>
</evidence>
<feature type="transmembrane region" description="Helical" evidence="8">
    <location>
        <begin position="193"/>
        <end position="211"/>
    </location>
</feature>
<keyword evidence="10" id="KW-1185">Reference proteome</keyword>
<evidence type="ECO:0000256" key="8">
    <source>
        <dbReference type="SAM" id="Phobius"/>
    </source>
</evidence>
<dbReference type="AlphaFoldDB" id="D4H404"/>
<sequence length="305" mass="33144">MVQILQIILPVFIVLSLGWFIKRINLIDGDFITTANRLIFNVCLPVLLFYKISHADLRSVFSISHLVVMICAIMLMFAISFILAKTTGLGNSSGTFAMNSFRANYAYMGLPVSAYAYGDQGLVVASVLMAFVVPMVNFMSVVALSISMTTGRSFKPFLRNTLLNPLAIACLLGIAASWFSIGFPVFIERSLQIVSGVTLPLALFCVGGSMSRAQMKGELMPSMLASSMKLLVMPFLAFALLHLFGMEFSITSKTLVIMLSAPTATVNYVLASQMQGDAPLAGSTIVISTLLSIFTFTFWLFLLGV</sequence>
<evidence type="ECO:0000256" key="4">
    <source>
        <dbReference type="ARBA" id="ARBA00022475"/>
    </source>
</evidence>
<dbReference type="PaxDb" id="522772-Dacet_0517"/>
<accession>D4H404</accession>
<dbReference type="InParanoid" id="D4H404"/>
<feature type="transmembrane region" description="Helical" evidence="8">
    <location>
        <begin position="62"/>
        <end position="84"/>
    </location>
</feature>
<dbReference type="HOGENOM" id="CLU_056175_3_0_0"/>
<dbReference type="InterPro" id="IPR004776">
    <property type="entry name" value="Mem_transp_PIN-like"/>
</dbReference>